<dbReference type="AlphaFoldDB" id="A0AAP0C3W7"/>
<accession>A0AAP0C3W7</accession>
<name>A0AAP0C3W7_9ASTR</name>
<keyword evidence="3" id="KW-0862">Zinc</keyword>
<dbReference type="GO" id="GO:0008270">
    <property type="term" value="F:zinc ion binding"/>
    <property type="evidence" value="ECO:0007669"/>
    <property type="project" value="UniProtKB-KW"/>
</dbReference>
<evidence type="ECO:0000313" key="6">
    <source>
        <dbReference type="EMBL" id="KAK9049241.1"/>
    </source>
</evidence>
<protein>
    <recommendedName>
        <fullName evidence="5">GRF-type domain-containing protein</fullName>
    </recommendedName>
</protein>
<evidence type="ECO:0000256" key="2">
    <source>
        <dbReference type="ARBA" id="ARBA00022771"/>
    </source>
</evidence>
<dbReference type="PANTHER" id="PTHR33248">
    <property type="entry name" value="ZINC ION-BINDING PROTEIN"/>
    <property type="match status" value="1"/>
</dbReference>
<dbReference type="Pfam" id="PF06839">
    <property type="entry name" value="Zn_ribbon_GRF"/>
    <property type="match status" value="1"/>
</dbReference>
<evidence type="ECO:0000256" key="3">
    <source>
        <dbReference type="ARBA" id="ARBA00022833"/>
    </source>
</evidence>
<dbReference type="PROSITE" id="PS51999">
    <property type="entry name" value="ZF_GRF"/>
    <property type="match status" value="1"/>
</dbReference>
<proteinExistence type="predicted"/>
<reference evidence="6 7" key="1">
    <citation type="submission" date="2024-04" db="EMBL/GenBank/DDBJ databases">
        <title>The reference genome of an endangered Asteraceae, Deinandra increscens subsp. villosa, native to the Central Coast of California.</title>
        <authorList>
            <person name="Guilliams M."/>
            <person name="Hasenstab-Lehman K."/>
            <person name="Meyer R."/>
            <person name="Mcevoy S."/>
        </authorList>
    </citation>
    <scope>NUCLEOTIDE SEQUENCE [LARGE SCALE GENOMIC DNA]</scope>
    <source>
        <tissue evidence="6">Leaf</tissue>
    </source>
</reference>
<comment type="caution">
    <text evidence="6">The sequence shown here is derived from an EMBL/GenBank/DDBJ whole genome shotgun (WGS) entry which is preliminary data.</text>
</comment>
<organism evidence="6 7">
    <name type="scientific">Deinandra increscens subsp. villosa</name>
    <dbReference type="NCBI Taxonomy" id="3103831"/>
    <lineage>
        <taxon>Eukaryota</taxon>
        <taxon>Viridiplantae</taxon>
        <taxon>Streptophyta</taxon>
        <taxon>Embryophyta</taxon>
        <taxon>Tracheophyta</taxon>
        <taxon>Spermatophyta</taxon>
        <taxon>Magnoliopsida</taxon>
        <taxon>eudicotyledons</taxon>
        <taxon>Gunneridae</taxon>
        <taxon>Pentapetalae</taxon>
        <taxon>asterids</taxon>
        <taxon>campanulids</taxon>
        <taxon>Asterales</taxon>
        <taxon>Asteraceae</taxon>
        <taxon>Asteroideae</taxon>
        <taxon>Heliantheae alliance</taxon>
        <taxon>Madieae</taxon>
        <taxon>Madiinae</taxon>
        <taxon>Deinandra</taxon>
    </lineage>
</organism>
<dbReference type="Proteomes" id="UP001408789">
    <property type="component" value="Unassembled WGS sequence"/>
</dbReference>
<gene>
    <name evidence="6" type="ORF">SSX86_031792</name>
</gene>
<dbReference type="EMBL" id="JBCNJP010007656">
    <property type="protein sequence ID" value="KAK9049241.1"/>
    <property type="molecule type" value="Genomic_DNA"/>
</dbReference>
<evidence type="ECO:0000256" key="1">
    <source>
        <dbReference type="ARBA" id="ARBA00022723"/>
    </source>
</evidence>
<keyword evidence="7" id="KW-1185">Reference proteome</keyword>
<keyword evidence="2 4" id="KW-0863">Zinc-finger</keyword>
<dbReference type="InterPro" id="IPR010666">
    <property type="entry name" value="Znf_GRF"/>
</dbReference>
<keyword evidence="1" id="KW-0479">Metal-binding</keyword>
<evidence type="ECO:0000256" key="4">
    <source>
        <dbReference type="PROSITE-ProRule" id="PRU01343"/>
    </source>
</evidence>
<sequence>MVLCSCGSATEITTSWTAANPGRRFYCCTKQGVNCGFVAWVDPPMCNRAVAIIPGLLRSMNKLELEATRSRDKANTSVLDFMLSISCIQENWLVKIGFNESG</sequence>
<evidence type="ECO:0000259" key="5">
    <source>
        <dbReference type="PROSITE" id="PS51999"/>
    </source>
</evidence>
<feature type="domain" description="GRF-type" evidence="5">
    <location>
        <begin position="4"/>
        <end position="44"/>
    </location>
</feature>
<evidence type="ECO:0000313" key="7">
    <source>
        <dbReference type="Proteomes" id="UP001408789"/>
    </source>
</evidence>